<reference evidence="1 2" key="1">
    <citation type="submission" date="2022-05" db="EMBL/GenBank/DDBJ databases">
        <authorList>
            <consortium name="Genoscope - CEA"/>
            <person name="William W."/>
        </authorList>
    </citation>
    <scope>NUCLEOTIDE SEQUENCE [LARGE SCALE GENOMIC DNA]</scope>
</reference>
<evidence type="ECO:0000313" key="2">
    <source>
        <dbReference type="Proteomes" id="UP001159428"/>
    </source>
</evidence>
<dbReference type="PANTHER" id="PTHR46177:SF1">
    <property type="entry name" value="INTEGRASE CATALYTIC DOMAIN-CONTAINING PROTEIN"/>
    <property type="match status" value="1"/>
</dbReference>
<name>A0AAU9Y191_9CNID</name>
<feature type="non-terminal residue" evidence="1">
    <location>
        <position position="180"/>
    </location>
</feature>
<sequence length="180" mass="20219">LASSSSVSDHPEEESIISYTFSRGFTYEVITEFLAKCHGITTCVRTLKNTGCRLKYLNFKEKIAIYFDMDVVQEQTMNELSGPGSPIRGCNYGWSRKIIRRTVTRSNNHSEIIVNFYLNCVAGLEGCPVKLRTDCGTESGVMAALQGAFQQDAEVHKYGSSPVNQRIEGWWVFYGRNSCC</sequence>
<keyword evidence="2" id="KW-1185">Reference proteome</keyword>
<protein>
    <submittedName>
        <fullName evidence="1">Uncharacterized protein</fullName>
    </submittedName>
</protein>
<dbReference type="AlphaFoldDB" id="A0AAU9Y191"/>
<evidence type="ECO:0000313" key="1">
    <source>
        <dbReference type="EMBL" id="CAH3163679.1"/>
    </source>
</evidence>
<feature type="non-terminal residue" evidence="1">
    <location>
        <position position="1"/>
    </location>
</feature>
<dbReference type="Proteomes" id="UP001159428">
    <property type="component" value="Unassembled WGS sequence"/>
</dbReference>
<gene>
    <name evidence="1" type="ORF">PMEA_00035677</name>
</gene>
<organism evidence="1 2">
    <name type="scientific">Pocillopora meandrina</name>
    <dbReference type="NCBI Taxonomy" id="46732"/>
    <lineage>
        <taxon>Eukaryota</taxon>
        <taxon>Metazoa</taxon>
        <taxon>Cnidaria</taxon>
        <taxon>Anthozoa</taxon>
        <taxon>Hexacorallia</taxon>
        <taxon>Scleractinia</taxon>
        <taxon>Astrocoeniina</taxon>
        <taxon>Pocilloporidae</taxon>
        <taxon>Pocillopora</taxon>
    </lineage>
</organism>
<proteinExistence type="predicted"/>
<dbReference type="PANTHER" id="PTHR46177">
    <property type="entry name" value="INTEGRASE CATALYTIC DOMAIN-CONTAINING PROTEIN"/>
    <property type="match status" value="1"/>
</dbReference>
<accession>A0AAU9Y191</accession>
<comment type="caution">
    <text evidence="1">The sequence shown here is derived from an EMBL/GenBank/DDBJ whole genome shotgun (WGS) entry which is preliminary data.</text>
</comment>
<dbReference type="EMBL" id="CALNXJ010000095">
    <property type="protein sequence ID" value="CAH3163679.1"/>
    <property type="molecule type" value="Genomic_DNA"/>
</dbReference>